<dbReference type="EMBL" id="JACGWO010000011">
    <property type="protein sequence ID" value="KAK4415810.1"/>
    <property type="molecule type" value="Genomic_DNA"/>
</dbReference>
<organism evidence="1 2">
    <name type="scientific">Sesamum alatum</name>
    <dbReference type="NCBI Taxonomy" id="300844"/>
    <lineage>
        <taxon>Eukaryota</taxon>
        <taxon>Viridiplantae</taxon>
        <taxon>Streptophyta</taxon>
        <taxon>Embryophyta</taxon>
        <taxon>Tracheophyta</taxon>
        <taxon>Spermatophyta</taxon>
        <taxon>Magnoliopsida</taxon>
        <taxon>eudicotyledons</taxon>
        <taxon>Gunneridae</taxon>
        <taxon>Pentapetalae</taxon>
        <taxon>asterids</taxon>
        <taxon>lamiids</taxon>
        <taxon>Lamiales</taxon>
        <taxon>Pedaliaceae</taxon>
        <taxon>Sesamum</taxon>
    </lineage>
</organism>
<dbReference type="Gene3D" id="1.20.5.1700">
    <property type="match status" value="1"/>
</dbReference>
<accession>A0AAE1XPQ7</accession>
<dbReference type="AlphaFoldDB" id="A0AAE1XPQ7"/>
<reference evidence="1" key="2">
    <citation type="journal article" date="2024" name="Plant">
        <title>Genomic evolution and insights into agronomic trait innovations of Sesamum species.</title>
        <authorList>
            <person name="Miao H."/>
            <person name="Wang L."/>
            <person name="Qu L."/>
            <person name="Liu H."/>
            <person name="Sun Y."/>
            <person name="Le M."/>
            <person name="Wang Q."/>
            <person name="Wei S."/>
            <person name="Zheng Y."/>
            <person name="Lin W."/>
            <person name="Duan Y."/>
            <person name="Cao H."/>
            <person name="Xiong S."/>
            <person name="Wang X."/>
            <person name="Wei L."/>
            <person name="Li C."/>
            <person name="Ma Q."/>
            <person name="Ju M."/>
            <person name="Zhao R."/>
            <person name="Li G."/>
            <person name="Mu C."/>
            <person name="Tian Q."/>
            <person name="Mei H."/>
            <person name="Zhang T."/>
            <person name="Gao T."/>
            <person name="Zhang H."/>
        </authorList>
    </citation>
    <scope>NUCLEOTIDE SEQUENCE</scope>
    <source>
        <strain evidence="1">3651</strain>
    </source>
</reference>
<evidence type="ECO:0000313" key="2">
    <source>
        <dbReference type="Proteomes" id="UP001293254"/>
    </source>
</evidence>
<reference evidence="1" key="1">
    <citation type="submission" date="2020-06" db="EMBL/GenBank/DDBJ databases">
        <authorList>
            <person name="Li T."/>
            <person name="Hu X."/>
            <person name="Zhang T."/>
            <person name="Song X."/>
            <person name="Zhang H."/>
            <person name="Dai N."/>
            <person name="Sheng W."/>
            <person name="Hou X."/>
            <person name="Wei L."/>
        </authorList>
    </citation>
    <scope>NUCLEOTIDE SEQUENCE</scope>
    <source>
        <strain evidence="1">3651</strain>
        <tissue evidence="1">Leaf</tissue>
    </source>
</reference>
<dbReference type="Proteomes" id="UP001293254">
    <property type="component" value="Unassembled WGS sequence"/>
</dbReference>
<comment type="caution">
    <text evidence="1">The sequence shown here is derived from an EMBL/GenBank/DDBJ whole genome shotgun (WGS) entry which is preliminary data.</text>
</comment>
<name>A0AAE1XPQ7_9LAMI</name>
<protein>
    <submittedName>
        <fullName evidence="1">Uncharacterized protein</fullName>
    </submittedName>
</protein>
<proteinExistence type="predicted"/>
<keyword evidence="2" id="KW-1185">Reference proteome</keyword>
<gene>
    <name evidence="1" type="ORF">Salat_2688400</name>
</gene>
<sequence length="207" mass="23136">MTGRCLQIAQYALIGEVSFELYMACLLPCLHHAWLEQLIDVLHALTLQCSYWRYDREIQEWVVSIEADNETLKADKEVVDADLQSQLTSKDQVIQDLKKDWATTQQDLKDADSARDTTLAEVTFLKPELDCVRAREAQAFASWLTLLKALKGQLNPTKVSFFMDRNLNDFPKAALANFAGHKFTELAGLPTAPTPGAATSSTTQPST</sequence>
<evidence type="ECO:0000313" key="1">
    <source>
        <dbReference type="EMBL" id="KAK4415810.1"/>
    </source>
</evidence>